<dbReference type="eggNOG" id="COG0491">
    <property type="taxonomic scope" value="Bacteria"/>
</dbReference>
<dbReference type="InterPro" id="IPR036866">
    <property type="entry name" value="RibonucZ/Hydroxyglut_hydro"/>
</dbReference>
<reference evidence="3 4" key="1">
    <citation type="journal article" date="2014" name="BMC Genomics">
        <title>A genomic perspective on a new bacterial genus and species from the Alcaligenaceae family, Basilea psittacipulmonis.</title>
        <authorList>
            <person name="Whiteson K.L."/>
            <person name="Hernandez D."/>
            <person name="Lazarevic V."/>
            <person name="Gaia N."/>
            <person name="Farinelli L."/>
            <person name="Francois P."/>
            <person name="Pilo P."/>
            <person name="Frey J."/>
            <person name="Schrenzel J."/>
        </authorList>
    </citation>
    <scope>NUCLEOTIDE SEQUENCE [LARGE SCALE GENOMIC DNA]</scope>
    <source>
        <strain evidence="3 4">DSM 24701</strain>
    </source>
</reference>
<dbReference type="HOGENOM" id="CLU_054962_2_0_4"/>
<dbReference type="RefSeq" id="WP_038497949.1">
    <property type="nucleotide sequence ID" value="NZ_AFWK01000054.1"/>
</dbReference>
<dbReference type="SMART" id="SM00849">
    <property type="entry name" value="Lactamase_B"/>
    <property type="match status" value="1"/>
</dbReference>
<dbReference type="STRING" id="1072685.IX83_00590"/>
<sequence>MKLLKALLVGSLLTVSSMAMAQLKLSVFYAKPDAFAVTSTLVMGEKEAILIDTGFSRADALRIAAEVLDSQKRLTTILVSQADPDYYFGVSTLKAIFPEAKVVAPPQVLAEIKEKLETKLSVWTPQLGTNQPLLPMVLPEALDKPQLTLENEVIEIRDSEGQYGNRPFVWIPSLKTITGNVNVYGNMHLWTADSQTKASREAWQKQLDEMLALNPECVIPGHQIGGAKEDKSLVEFNKKYLTQFEEVLSKNHKSEDVIKAMEKLYPNLQGVDNLEFSAKVNTGEVKWD</sequence>
<proteinExistence type="predicted"/>
<keyword evidence="1" id="KW-0732">Signal</keyword>
<protein>
    <submittedName>
        <fullName evidence="3">Beta-lactamase</fullName>
    </submittedName>
</protein>
<dbReference type="Pfam" id="PF00753">
    <property type="entry name" value="Lactamase_B"/>
    <property type="match status" value="1"/>
</dbReference>
<evidence type="ECO:0000259" key="2">
    <source>
        <dbReference type="SMART" id="SM00849"/>
    </source>
</evidence>
<dbReference type="KEGG" id="bpsi:IX83_00590"/>
<evidence type="ECO:0000313" key="4">
    <source>
        <dbReference type="Proteomes" id="UP000028945"/>
    </source>
</evidence>
<dbReference type="Proteomes" id="UP000028945">
    <property type="component" value="Chromosome"/>
</dbReference>
<accession>A0A077DAU2</accession>
<dbReference type="SUPFAM" id="SSF56281">
    <property type="entry name" value="Metallo-hydrolase/oxidoreductase"/>
    <property type="match status" value="1"/>
</dbReference>
<organism evidence="3 4">
    <name type="scientific">Basilea psittacipulmonis DSM 24701</name>
    <dbReference type="NCBI Taxonomy" id="1072685"/>
    <lineage>
        <taxon>Bacteria</taxon>
        <taxon>Pseudomonadati</taxon>
        <taxon>Pseudomonadota</taxon>
        <taxon>Betaproteobacteria</taxon>
        <taxon>Burkholderiales</taxon>
        <taxon>Alcaligenaceae</taxon>
        <taxon>Basilea</taxon>
    </lineage>
</organism>
<evidence type="ECO:0000313" key="3">
    <source>
        <dbReference type="EMBL" id="AIL32020.1"/>
    </source>
</evidence>
<gene>
    <name evidence="3" type="ORF">IX83_00590</name>
</gene>
<feature type="domain" description="Metallo-beta-lactamase" evidence="2">
    <location>
        <begin position="36"/>
        <end position="222"/>
    </location>
</feature>
<name>A0A077DAU2_9BURK</name>
<dbReference type="InterPro" id="IPR001279">
    <property type="entry name" value="Metallo-B-lactamas"/>
</dbReference>
<feature type="chain" id="PRO_5001717795" evidence="1">
    <location>
        <begin position="22"/>
        <end position="288"/>
    </location>
</feature>
<feature type="signal peptide" evidence="1">
    <location>
        <begin position="1"/>
        <end position="21"/>
    </location>
</feature>
<dbReference type="PANTHER" id="PTHR42951">
    <property type="entry name" value="METALLO-BETA-LACTAMASE DOMAIN-CONTAINING"/>
    <property type="match status" value="1"/>
</dbReference>
<dbReference type="EMBL" id="CP009238">
    <property type="protein sequence ID" value="AIL32020.1"/>
    <property type="molecule type" value="Genomic_DNA"/>
</dbReference>
<dbReference type="Gene3D" id="3.60.15.10">
    <property type="entry name" value="Ribonuclease Z/Hydroxyacylglutathione hydrolase-like"/>
    <property type="match status" value="1"/>
</dbReference>
<evidence type="ECO:0000256" key="1">
    <source>
        <dbReference type="SAM" id="SignalP"/>
    </source>
</evidence>
<keyword evidence="4" id="KW-1185">Reference proteome</keyword>
<dbReference type="AlphaFoldDB" id="A0A077DAU2"/>
<dbReference type="CDD" id="cd07739">
    <property type="entry name" value="metallo-hydrolase-like_MBL-fold"/>
    <property type="match status" value="1"/>
</dbReference>
<dbReference type="InterPro" id="IPR050855">
    <property type="entry name" value="NDM-1-like"/>
</dbReference>
<dbReference type="PANTHER" id="PTHR42951:SF14">
    <property type="entry name" value="METALLO-BETA-LACTAMASE SUPERFAMILY PROTEIN"/>
    <property type="match status" value="1"/>
</dbReference>